<comment type="similarity">
    <text evidence="3">Belongs to the TO family.</text>
</comment>
<dbReference type="InterPro" id="IPR038606">
    <property type="entry name" value="To_sf"/>
</dbReference>
<evidence type="ECO:0000313" key="6">
    <source>
        <dbReference type="EMBL" id="JAS15228.1"/>
    </source>
</evidence>
<reference evidence="6" key="1">
    <citation type="submission" date="2015-12" db="EMBL/GenBank/DDBJ databases">
        <title>De novo transcriptome assembly of four potential Pierce s Disease insect vectors from Arizona vineyards.</title>
        <authorList>
            <person name="Tassone E.E."/>
        </authorList>
    </citation>
    <scope>NUCLEOTIDE SEQUENCE</scope>
</reference>
<dbReference type="GO" id="GO:0005615">
    <property type="term" value="C:extracellular space"/>
    <property type="evidence" value="ECO:0007669"/>
    <property type="project" value="TreeGrafter"/>
</dbReference>
<dbReference type="PANTHER" id="PTHR11008:SF41">
    <property type="entry name" value="RE70318P"/>
    <property type="match status" value="1"/>
</dbReference>
<dbReference type="PANTHER" id="PTHR11008">
    <property type="entry name" value="PROTEIN TAKEOUT-LIKE PROTEIN"/>
    <property type="match status" value="1"/>
</dbReference>
<dbReference type="Gene3D" id="3.15.10.30">
    <property type="entry name" value="Haemolymph juvenile hormone binding protein"/>
    <property type="match status" value="1"/>
</dbReference>
<dbReference type="EMBL" id="GEDC01027716">
    <property type="protein sequence ID" value="JAS09582.1"/>
    <property type="molecule type" value="Transcribed_RNA"/>
</dbReference>
<evidence type="ECO:0000256" key="4">
    <source>
        <dbReference type="SAM" id="SignalP"/>
    </source>
</evidence>
<protein>
    <recommendedName>
        <fullName evidence="8">Protein takeout</fullName>
    </recommendedName>
</protein>
<dbReference type="SMART" id="SM00700">
    <property type="entry name" value="JHBP"/>
    <property type="match status" value="1"/>
</dbReference>
<proteinExistence type="inferred from homology"/>
<evidence type="ECO:0000313" key="5">
    <source>
        <dbReference type="EMBL" id="JAS09582.1"/>
    </source>
</evidence>
<dbReference type="FunFam" id="3.15.10.30:FF:000001">
    <property type="entry name" value="Takeout-like protein 1"/>
    <property type="match status" value="1"/>
</dbReference>
<dbReference type="Pfam" id="PF06585">
    <property type="entry name" value="JHBP"/>
    <property type="match status" value="1"/>
</dbReference>
<gene>
    <name evidence="5" type="ORF">g.4285</name>
    <name evidence="6" type="ORF">g.4286</name>
    <name evidence="7" type="ORF">g.4287</name>
</gene>
<organism evidence="6">
    <name type="scientific">Clastoptera arizonana</name>
    <name type="common">Arizona spittle bug</name>
    <dbReference type="NCBI Taxonomy" id="38151"/>
    <lineage>
        <taxon>Eukaryota</taxon>
        <taxon>Metazoa</taxon>
        <taxon>Ecdysozoa</taxon>
        <taxon>Arthropoda</taxon>
        <taxon>Hexapoda</taxon>
        <taxon>Insecta</taxon>
        <taxon>Pterygota</taxon>
        <taxon>Neoptera</taxon>
        <taxon>Paraneoptera</taxon>
        <taxon>Hemiptera</taxon>
        <taxon>Auchenorrhyncha</taxon>
        <taxon>Cercopoidea</taxon>
        <taxon>Clastopteridae</taxon>
        <taxon>Clastoptera</taxon>
    </lineage>
</organism>
<feature type="chain" id="PRO_5008580653" description="Protein takeout" evidence="4">
    <location>
        <begin position="23"/>
        <end position="247"/>
    </location>
</feature>
<evidence type="ECO:0008006" key="8">
    <source>
        <dbReference type="Google" id="ProtNLM"/>
    </source>
</evidence>
<sequence length="247" mass="27896">MMPNGKQIICLTILIFLPAYQLQDVAKACERKDNDFSTCVVKSMNAMRQKLKNGLPELKIASLDPMFVPKIQITQGSGPVKIDSVLTNQVFHGLSNYKIIKANIDFDRSIMTFDLTLPYLYVEGDYKIDGQILLLPVQGSGDSWSNYTTVFATGVLKGHPVKKSGKEFLHLDDMKVDLKVKKGVIHMNNLFNGNKELGDAMNKFMTDNWEIVFQELKPAVQQVIELLCKDIALKVLSRYSLEDMFPK</sequence>
<dbReference type="GO" id="GO:0007623">
    <property type="term" value="P:circadian rhythm"/>
    <property type="evidence" value="ECO:0007669"/>
    <property type="project" value="UniProtKB-ARBA"/>
</dbReference>
<evidence type="ECO:0000256" key="1">
    <source>
        <dbReference type="ARBA" id="ARBA00022729"/>
    </source>
</evidence>
<name>A0A1B6CP84_9HEMI</name>
<evidence type="ECO:0000256" key="2">
    <source>
        <dbReference type="ARBA" id="ARBA00023108"/>
    </source>
</evidence>
<keyword evidence="2" id="KW-0090">Biological rhythms</keyword>
<keyword evidence="1 4" id="KW-0732">Signal</keyword>
<dbReference type="AlphaFoldDB" id="A0A1B6CP84"/>
<dbReference type="EMBL" id="GEDC01011691">
    <property type="protein sequence ID" value="JAS25607.1"/>
    <property type="molecule type" value="Transcribed_RNA"/>
</dbReference>
<evidence type="ECO:0000256" key="3">
    <source>
        <dbReference type="ARBA" id="ARBA00060902"/>
    </source>
</evidence>
<evidence type="ECO:0000313" key="7">
    <source>
        <dbReference type="EMBL" id="JAS25607.1"/>
    </source>
</evidence>
<dbReference type="EMBL" id="GEDC01022070">
    <property type="protein sequence ID" value="JAS15228.1"/>
    <property type="molecule type" value="Transcribed_RNA"/>
</dbReference>
<accession>A0A1B6CP84</accession>
<feature type="signal peptide" evidence="4">
    <location>
        <begin position="1"/>
        <end position="22"/>
    </location>
</feature>
<dbReference type="InterPro" id="IPR010562">
    <property type="entry name" value="Haemolymph_juvenile_hormone-bd"/>
</dbReference>